<comment type="caution">
    <text evidence="1">The sequence shown here is derived from an EMBL/GenBank/DDBJ whole genome shotgun (WGS) entry which is preliminary data.</text>
</comment>
<proteinExistence type="predicted"/>
<evidence type="ECO:0000313" key="1">
    <source>
        <dbReference type="EMBL" id="GMI40989.1"/>
    </source>
</evidence>
<keyword evidence="2" id="KW-1185">Reference proteome</keyword>
<name>A0ABQ6N654_9STRA</name>
<gene>
    <name evidence="1" type="ORF">TeGR_g12147</name>
</gene>
<dbReference type="Proteomes" id="UP001165060">
    <property type="component" value="Unassembled WGS sequence"/>
</dbReference>
<dbReference type="EMBL" id="BRYB01000969">
    <property type="protein sequence ID" value="GMI40989.1"/>
    <property type="molecule type" value="Genomic_DNA"/>
</dbReference>
<sequence>MKTPGFTTEGDAHAKLSLPCCDCGIVTPSTCCDLGVQVLCCKAEVAMLPTEERPLGCGCCFVNAVYDDGIKVGVFKSLAEIKASDAAPLKAGEMNRA</sequence>
<reference evidence="1 2" key="1">
    <citation type="journal article" date="2023" name="Commun. Biol.">
        <title>Genome analysis of Parmales, the sister group of diatoms, reveals the evolutionary specialization of diatoms from phago-mixotrophs to photoautotrophs.</title>
        <authorList>
            <person name="Ban H."/>
            <person name="Sato S."/>
            <person name="Yoshikawa S."/>
            <person name="Yamada K."/>
            <person name="Nakamura Y."/>
            <person name="Ichinomiya M."/>
            <person name="Sato N."/>
            <person name="Blanc-Mathieu R."/>
            <person name="Endo H."/>
            <person name="Kuwata A."/>
            <person name="Ogata H."/>
        </authorList>
    </citation>
    <scope>NUCLEOTIDE SEQUENCE [LARGE SCALE GENOMIC DNA]</scope>
</reference>
<accession>A0ABQ6N654</accession>
<organism evidence="1 2">
    <name type="scientific">Tetraparma gracilis</name>
    <dbReference type="NCBI Taxonomy" id="2962635"/>
    <lineage>
        <taxon>Eukaryota</taxon>
        <taxon>Sar</taxon>
        <taxon>Stramenopiles</taxon>
        <taxon>Ochrophyta</taxon>
        <taxon>Bolidophyceae</taxon>
        <taxon>Parmales</taxon>
        <taxon>Triparmaceae</taxon>
        <taxon>Tetraparma</taxon>
    </lineage>
</organism>
<evidence type="ECO:0000313" key="2">
    <source>
        <dbReference type="Proteomes" id="UP001165060"/>
    </source>
</evidence>
<protein>
    <submittedName>
        <fullName evidence="1">Uncharacterized protein</fullName>
    </submittedName>
</protein>